<protein>
    <recommendedName>
        <fullName evidence="3">ESX secretion-associated protein EspG</fullName>
    </recommendedName>
</protein>
<dbReference type="KEGG" id="mft:XA26_59070"/>
<sequence>MTDAPSLDTESLDAVGTIAVVDLEAACELYGRDMLPYPLGRSRPVGSVWLLTREVGAIEDRLNGGDLTGIRAWVETFVRADVCVGCRVSLSDDGAPDLRLQGLSADESGFVAVQRSDADGVDVVDIYSTSPADVSAAIADSVGLLGLGSHSRIAVAGLEDRLPAPPPEAVDEYDDFGFQIPHAESDGPPVHMVDARDVAAIGTVQSLSGSTRYWVTVDGDGDYLYAPDDAGYAEPLDAETLRACLDGTVSDAIADMAGEVADGWHDSVGWDE</sequence>
<reference evidence="1 2" key="1">
    <citation type="journal article" date="2015" name="MBio">
        <title>Enzymatic Degradation of Phenazines Can Generate Energy and Protect Sensitive Organisms from Toxicity.</title>
        <authorList>
            <person name="Costa K.C."/>
            <person name="Bergkessel M."/>
            <person name="Saunders S."/>
            <person name="Korlach J."/>
            <person name="Newman D.K."/>
        </authorList>
    </citation>
    <scope>NUCLEOTIDE SEQUENCE [LARGE SCALE GENOMIC DNA]</scope>
    <source>
        <strain evidence="1 2">CT6</strain>
    </source>
</reference>
<dbReference type="PATRIC" id="fig|1766.6.peg.5872"/>
<proteinExistence type="predicted"/>
<dbReference type="AlphaFoldDB" id="A0A0N9YJE3"/>
<dbReference type="RefSeq" id="WP_054603784.1">
    <property type="nucleotide sequence ID" value="NZ_CP011269.1"/>
</dbReference>
<dbReference type="EMBL" id="CP011269">
    <property type="protein sequence ID" value="ALI29690.1"/>
    <property type="molecule type" value="Genomic_DNA"/>
</dbReference>
<evidence type="ECO:0000313" key="2">
    <source>
        <dbReference type="Proteomes" id="UP000057134"/>
    </source>
</evidence>
<evidence type="ECO:0008006" key="3">
    <source>
        <dbReference type="Google" id="ProtNLM"/>
    </source>
</evidence>
<accession>A0A0N9YJE3</accession>
<dbReference type="Proteomes" id="UP000057134">
    <property type="component" value="Chromosome"/>
</dbReference>
<name>A0A0N9YJE3_MYCFO</name>
<evidence type="ECO:0000313" key="1">
    <source>
        <dbReference type="EMBL" id="ALI29690.1"/>
    </source>
</evidence>
<keyword evidence="2" id="KW-1185">Reference proteome</keyword>
<organism evidence="1 2">
    <name type="scientific">Mycolicibacterium fortuitum</name>
    <name type="common">Mycobacterium fortuitum</name>
    <dbReference type="NCBI Taxonomy" id="1766"/>
    <lineage>
        <taxon>Bacteria</taxon>
        <taxon>Bacillati</taxon>
        <taxon>Actinomycetota</taxon>
        <taxon>Actinomycetes</taxon>
        <taxon>Mycobacteriales</taxon>
        <taxon>Mycobacteriaceae</taxon>
        <taxon>Mycolicibacterium</taxon>
    </lineage>
</organism>
<gene>
    <name evidence="1" type="ORF">XA26_59070</name>
</gene>